<dbReference type="Proteomes" id="UP001159363">
    <property type="component" value="Chromosome 5"/>
</dbReference>
<sequence>MYGLANCNHSAQIGSNTAPSEGACIVQARHWRQARTPEFETAFLRMVDENPNVNTRQLTTIFNVYHTVAWTVLQENILYAYHLQRAHAPTPAVFLPDVRSALGLLDNV</sequence>
<dbReference type="EMBL" id="JARBHB010000006">
    <property type="protein sequence ID" value="KAJ8880738.1"/>
    <property type="molecule type" value="Genomic_DNA"/>
</dbReference>
<comment type="caution">
    <text evidence="1">The sequence shown here is derived from an EMBL/GenBank/DDBJ whole genome shotgun (WGS) entry which is preliminary data.</text>
</comment>
<evidence type="ECO:0000313" key="1">
    <source>
        <dbReference type="EMBL" id="KAJ8880738.1"/>
    </source>
</evidence>
<organism evidence="1 2">
    <name type="scientific">Dryococelus australis</name>
    <dbReference type="NCBI Taxonomy" id="614101"/>
    <lineage>
        <taxon>Eukaryota</taxon>
        <taxon>Metazoa</taxon>
        <taxon>Ecdysozoa</taxon>
        <taxon>Arthropoda</taxon>
        <taxon>Hexapoda</taxon>
        <taxon>Insecta</taxon>
        <taxon>Pterygota</taxon>
        <taxon>Neoptera</taxon>
        <taxon>Polyneoptera</taxon>
        <taxon>Phasmatodea</taxon>
        <taxon>Verophasmatodea</taxon>
        <taxon>Anareolatae</taxon>
        <taxon>Phasmatidae</taxon>
        <taxon>Eurycanthinae</taxon>
        <taxon>Dryococelus</taxon>
    </lineage>
</organism>
<reference evidence="1 2" key="1">
    <citation type="submission" date="2023-02" db="EMBL/GenBank/DDBJ databases">
        <title>LHISI_Scaffold_Assembly.</title>
        <authorList>
            <person name="Stuart O.P."/>
            <person name="Cleave R."/>
            <person name="Magrath M.J.L."/>
            <person name="Mikheyev A.S."/>
        </authorList>
    </citation>
    <scope>NUCLEOTIDE SEQUENCE [LARGE SCALE GENOMIC DNA]</scope>
    <source>
        <strain evidence="1">Daus_M_001</strain>
        <tissue evidence="1">Leg muscle</tissue>
    </source>
</reference>
<evidence type="ECO:0000313" key="2">
    <source>
        <dbReference type="Proteomes" id="UP001159363"/>
    </source>
</evidence>
<name>A0ABQ9H8W5_9NEOP</name>
<gene>
    <name evidence="1" type="ORF">PR048_017208</name>
</gene>
<proteinExistence type="predicted"/>
<protein>
    <submittedName>
        <fullName evidence="1">Uncharacterized protein</fullName>
    </submittedName>
</protein>
<keyword evidence="2" id="KW-1185">Reference proteome</keyword>
<accession>A0ABQ9H8W5</accession>